<gene>
    <name evidence="6" type="ORF">KIW84_053966</name>
</gene>
<dbReference type="InterPro" id="IPR003441">
    <property type="entry name" value="NAC-dom"/>
</dbReference>
<keyword evidence="1" id="KW-0805">Transcription regulation</keyword>
<dbReference type="GO" id="GO:0006355">
    <property type="term" value="P:regulation of DNA-templated transcription"/>
    <property type="evidence" value="ECO:0007669"/>
    <property type="project" value="InterPro"/>
</dbReference>
<evidence type="ECO:0000256" key="2">
    <source>
        <dbReference type="ARBA" id="ARBA00023125"/>
    </source>
</evidence>
<dbReference type="EMBL" id="JAMSHJ010000005">
    <property type="protein sequence ID" value="KAI5407920.1"/>
    <property type="molecule type" value="Genomic_DNA"/>
</dbReference>
<name>A0A9D4WWD1_PEA</name>
<reference evidence="6 7" key="1">
    <citation type="journal article" date="2022" name="Nat. Genet.">
        <title>Improved pea reference genome and pan-genome highlight genomic features and evolutionary characteristics.</title>
        <authorList>
            <person name="Yang T."/>
            <person name="Liu R."/>
            <person name="Luo Y."/>
            <person name="Hu S."/>
            <person name="Wang D."/>
            <person name="Wang C."/>
            <person name="Pandey M.K."/>
            <person name="Ge S."/>
            <person name="Xu Q."/>
            <person name="Li N."/>
            <person name="Li G."/>
            <person name="Huang Y."/>
            <person name="Saxena R.K."/>
            <person name="Ji Y."/>
            <person name="Li M."/>
            <person name="Yan X."/>
            <person name="He Y."/>
            <person name="Liu Y."/>
            <person name="Wang X."/>
            <person name="Xiang C."/>
            <person name="Varshney R.K."/>
            <person name="Ding H."/>
            <person name="Gao S."/>
            <person name="Zong X."/>
        </authorList>
    </citation>
    <scope>NUCLEOTIDE SEQUENCE [LARGE SCALE GENOMIC DNA]</scope>
    <source>
        <strain evidence="6 7">cv. Zhongwan 6</strain>
    </source>
</reference>
<comment type="caution">
    <text evidence="6">The sequence shown here is derived from an EMBL/GenBank/DDBJ whole genome shotgun (WGS) entry which is preliminary data.</text>
</comment>
<dbReference type="PROSITE" id="PS51005">
    <property type="entry name" value="NAC"/>
    <property type="match status" value="1"/>
</dbReference>
<dbReference type="GO" id="GO:0003677">
    <property type="term" value="F:DNA binding"/>
    <property type="evidence" value="ECO:0007669"/>
    <property type="project" value="UniProtKB-KW"/>
</dbReference>
<dbReference type="Gramene" id="Psat05G0396600-T1">
    <property type="protein sequence ID" value="KAI5407920.1"/>
    <property type="gene ID" value="KIW84_053966"/>
</dbReference>
<sequence>MSALWNDVLFLKQFRFGIPTAPWRCHGGNRDKLCWLSHKKTFDEFVDRFGLLAPEVLDHSSDKKSKANGKGVQSVANLASYPLKSLQEQNFTIPVQPVNFSFKPGATSDTVAETVSSHKLNNGRNGLGFVRQPVMDWGVGVTIERKRKEMKVKRVNLTEQSYAGKNTESIEDRAVEHKNQVVGMTRTLVFHIGKAPKGDRTDWVMHEFRLEDKNLADKGIAQNSYVTCRVFQKEGPGPRNGAHYD</sequence>
<dbReference type="Pfam" id="PF02365">
    <property type="entry name" value="NAM"/>
    <property type="match status" value="1"/>
</dbReference>
<evidence type="ECO:0000256" key="1">
    <source>
        <dbReference type="ARBA" id="ARBA00023015"/>
    </source>
</evidence>
<accession>A0A9D4WWD1</accession>
<protein>
    <recommendedName>
        <fullName evidence="5">NAC domain-containing protein</fullName>
    </recommendedName>
</protein>
<dbReference type="Gene3D" id="2.170.150.80">
    <property type="entry name" value="NAC domain"/>
    <property type="match status" value="1"/>
</dbReference>
<evidence type="ECO:0000313" key="7">
    <source>
        <dbReference type="Proteomes" id="UP001058974"/>
    </source>
</evidence>
<dbReference type="PANTHER" id="PTHR31744:SF210">
    <property type="entry name" value="NAC DOMAIN-CONTAINING PROTEIN 86-LIKE"/>
    <property type="match status" value="1"/>
</dbReference>
<proteinExistence type="predicted"/>
<evidence type="ECO:0000313" key="6">
    <source>
        <dbReference type="EMBL" id="KAI5407920.1"/>
    </source>
</evidence>
<dbReference type="SUPFAM" id="SSF101941">
    <property type="entry name" value="NAC domain"/>
    <property type="match status" value="1"/>
</dbReference>
<keyword evidence="7" id="KW-1185">Reference proteome</keyword>
<dbReference type="InterPro" id="IPR036093">
    <property type="entry name" value="NAC_dom_sf"/>
</dbReference>
<organism evidence="6 7">
    <name type="scientific">Pisum sativum</name>
    <name type="common">Garden pea</name>
    <name type="synonym">Lathyrus oleraceus</name>
    <dbReference type="NCBI Taxonomy" id="3888"/>
    <lineage>
        <taxon>Eukaryota</taxon>
        <taxon>Viridiplantae</taxon>
        <taxon>Streptophyta</taxon>
        <taxon>Embryophyta</taxon>
        <taxon>Tracheophyta</taxon>
        <taxon>Spermatophyta</taxon>
        <taxon>Magnoliopsida</taxon>
        <taxon>eudicotyledons</taxon>
        <taxon>Gunneridae</taxon>
        <taxon>Pentapetalae</taxon>
        <taxon>rosids</taxon>
        <taxon>fabids</taxon>
        <taxon>Fabales</taxon>
        <taxon>Fabaceae</taxon>
        <taxon>Papilionoideae</taxon>
        <taxon>50 kb inversion clade</taxon>
        <taxon>NPAAA clade</taxon>
        <taxon>Hologalegina</taxon>
        <taxon>IRL clade</taxon>
        <taxon>Fabeae</taxon>
        <taxon>Lathyrus</taxon>
    </lineage>
</organism>
<dbReference type="PANTHER" id="PTHR31744">
    <property type="entry name" value="PROTEIN CUP-SHAPED COTYLEDON 2-RELATED"/>
    <property type="match status" value="1"/>
</dbReference>
<feature type="domain" description="NAC" evidence="5">
    <location>
        <begin position="77"/>
        <end position="233"/>
    </location>
</feature>
<evidence type="ECO:0000259" key="5">
    <source>
        <dbReference type="PROSITE" id="PS51005"/>
    </source>
</evidence>
<evidence type="ECO:0000256" key="3">
    <source>
        <dbReference type="ARBA" id="ARBA00023163"/>
    </source>
</evidence>
<evidence type="ECO:0000256" key="4">
    <source>
        <dbReference type="ARBA" id="ARBA00023242"/>
    </source>
</evidence>
<dbReference type="AlphaFoldDB" id="A0A9D4WWD1"/>
<dbReference type="Proteomes" id="UP001058974">
    <property type="component" value="Chromosome 5"/>
</dbReference>
<keyword evidence="4" id="KW-0539">Nucleus</keyword>
<keyword evidence="3" id="KW-0804">Transcription</keyword>
<keyword evidence="2" id="KW-0238">DNA-binding</keyword>